<evidence type="ECO:0000313" key="1">
    <source>
        <dbReference type="EMBL" id="QRF65714.1"/>
    </source>
</evidence>
<keyword evidence="2" id="KW-1185">Reference proteome</keyword>
<reference evidence="1 2" key="1">
    <citation type="submission" date="2019-12" db="EMBL/GenBank/DDBJ databases">
        <title>Complete Genome Sequence of a Quorum-Sensing Bacterium,Rhodobacteraceae bacterium C31, Isolated from a marine microalgae symbiotic bacteria.</title>
        <authorList>
            <person name="Zhang Y."/>
        </authorList>
    </citation>
    <scope>NUCLEOTIDE SEQUENCE [LARGE SCALE GENOMIC DNA]</scope>
    <source>
        <strain evidence="1 2">C31</strain>
    </source>
</reference>
<accession>A0ABX7F6H1</accession>
<dbReference type="EMBL" id="CP047166">
    <property type="protein sequence ID" value="QRF65714.1"/>
    <property type="molecule type" value="Genomic_DNA"/>
</dbReference>
<dbReference type="Proteomes" id="UP000596387">
    <property type="component" value="Chromosome"/>
</dbReference>
<protein>
    <submittedName>
        <fullName evidence="1">Uncharacterized protein</fullName>
    </submittedName>
</protein>
<organism evidence="1 2">
    <name type="scientific">Ponticoccus alexandrii</name>
    <dbReference type="NCBI Taxonomy" id="1943633"/>
    <lineage>
        <taxon>Bacteria</taxon>
        <taxon>Pseudomonadati</taxon>
        <taxon>Pseudomonadota</taxon>
        <taxon>Alphaproteobacteria</taxon>
        <taxon>Rhodobacterales</taxon>
        <taxon>Roseobacteraceae</taxon>
        <taxon>Ponticoccus</taxon>
    </lineage>
</organism>
<dbReference type="RefSeq" id="WP_023852455.1">
    <property type="nucleotide sequence ID" value="NZ_CP047166.1"/>
</dbReference>
<evidence type="ECO:0000313" key="2">
    <source>
        <dbReference type="Proteomes" id="UP000596387"/>
    </source>
</evidence>
<proteinExistence type="predicted"/>
<name>A0ABX7F6H1_9RHOB</name>
<sequence>MAAPVGIEVGQSIGRAAESSGKEPVNTPGFFISVLKNDTTCKNDTTRKQVSRR</sequence>
<gene>
    <name evidence="1" type="ORF">GQA70_04900</name>
</gene>